<reference evidence="2 3" key="1">
    <citation type="submission" date="2019-03" db="EMBL/GenBank/DDBJ databases">
        <title>Nematode-trapping fungi genome.</title>
        <authorList>
            <person name="Vidal-Diez De Ulzurrun G."/>
        </authorList>
    </citation>
    <scope>NUCLEOTIDE SEQUENCE [LARGE SCALE GENOMIC DNA]</scope>
    <source>
        <strain evidence="2 3">TWF154</strain>
    </source>
</reference>
<gene>
    <name evidence="2" type="ORF">EYR41_007885</name>
</gene>
<dbReference type="EMBL" id="SOZJ01000005">
    <property type="protein sequence ID" value="TGJ66237.1"/>
    <property type="molecule type" value="Genomic_DNA"/>
</dbReference>
<name>A0A7C8TW73_ORBOL</name>
<comment type="caution">
    <text evidence="2">The sequence shown here is derived from an EMBL/GenBank/DDBJ whole genome shotgun (WGS) entry which is preliminary data.</text>
</comment>
<protein>
    <submittedName>
        <fullName evidence="2">Uncharacterized protein</fullName>
    </submittedName>
</protein>
<feature type="compositionally biased region" description="Basic and acidic residues" evidence="1">
    <location>
        <begin position="37"/>
        <end position="50"/>
    </location>
</feature>
<evidence type="ECO:0000313" key="2">
    <source>
        <dbReference type="EMBL" id="TGJ66237.1"/>
    </source>
</evidence>
<evidence type="ECO:0000313" key="3">
    <source>
        <dbReference type="Proteomes" id="UP000297595"/>
    </source>
</evidence>
<feature type="region of interest" description="Disordered" evidence="1">
    <location>
        <begin position="26"/>
        <end position="58"/>
    </location>
</feature>
<sequence length="133" mass="14926">MDGRLKKYHRALSRAIRIPLPNATLSSDHLHLSTGSGEKKEKGKEKERNKKKEKSSWSGASLVFRSRIKLKAVHVGIIGTQNLAFWAASNSRLCRRRMCESAFGAHAYFCSVISPQLQDRRGLVRGPGARIRI</sequence>
<dbReference type="Proteomes" id="UP000297595">
    <property type="component" value="Unassembled WGS sequence"/>
</dbReference>
<proteinExistence type="predicted"/>
<organism evidence="2 3">
    <name type="scientific">Orbilia oligospora</name>
    <name type="common">Nematode-trapping fungus</name>
    <name type="synonym">Arthrobotrys oligospora</name>
    <dbReference type="NCBI Taxonomy" id="2813651"/>
    <lineage>
        <taxon>Eukaryota</taxon>
        <taxon>Fungi</taxon>
        <taxon>Dikarya</taxon>
        <taxon>Ascomycota</taxon>
        <taxon>Pezizomycotina</taxon>
        <taxon>Orbiliomycetes</taxon>
        <taxon>Orbiliales</taxon>
        <taxon>Orbiliaceae</taxon>
        <taxon>Orbilia</taxon>
    </lineage>
</organism>
<dbReference type="AlphaFoldDB" id="A0A7C8TW73"/>
<accession>A0A7C8TW73</accession>
<evidence type="ECO:0000256" key="1">
    <source>
        <dbReference type="SAM" id="MobiDB-lite"/>
    </source>
</evidence>